<comment type="pathway">
    <text evidence="7">Carbohydrate metabolism; tricarboxylic acid cycle; succinate from succinyl-CoA (ligase route): step 1/1.</text>
</comment>
<dbReference type="SUPFAM" id="SSF56059">
    <property type="entry name" value="Glutathione synthetase ATP-binding domain-like"/>
    <property type="match status" value="1"/>
</dbReference>
<evidence type="ECO:0000256" key="1">
    <source>
        <dbReference type="ARBA" id="ARBA00009182"/>
    </source>
</evidence>
<organism evidence="11 13">
    <name type="scientific">Anoxybacteroides rupiense</name>
    <dbReference type="NCBI Taxonomy" id="311460"/>
    <lineage>
        <taxon>Bacteria</taxon>
        <taxon>Bacillati</taxon>
        <taxon>Bacillota</taxon>
        <taxon>Bacilli</taxon>
        <taxon>Bacillales</taxon>
        <taxon>Anoxybacillaceae</taxon>
        <taxon>Anoxybacteroides</taxon>
    </lineage>
</organism>
<dbReference type="PROSITE" id="PS01217">
    <property type="entry name" value="SUCCINYL_COA_LIG_3"/>
    <property type="match status" value="1"/>
</dbReference>
<feature type="binding site" evidence="7">
    <location>
        <position position="99"/>
    </location>
    <ligand>
        <name>ATP</name>
        <dbReference type="ChEBI" id="CHEBI:30616"/>
    </ligand>
</feature>
<dbReference type="EC" id="6.2.1.5" evidence="7"/>
<keyword evidence="5 7" id="KW-0547">Nucleotide-binding</keyword>
<feature type="binding site" evidence="7">
    <location>
        <begin position="53"/>
        <end position="55"/>
    </location>
    <ligand>
        <name>ATP</name>
        <dbReference type="ChEBI" id="CHEBI:30616"/>
    </ligand>
</feature>
<feature type="binding site" evidence="7">
    <location>
        <position position="213"/>
    </location>
    <ligand>
        <name>Mg(2+)</name>
        <dbReference type="ChEBI" id="CHEBI:18420"/>
    </ligand>
</feature>
<evidence type="ECO:0000259" key="9">
    <source>
        <dbReference type="PROSITE" id="PS50975"/>
    </source>
</evidence>
<dbReference type="InterPro" id="IPR005811">
    <property type="entry name" value="SUCC_ACL_C"/>
</dbReference>
<evidence type="ECO:0000256" key="3">
    <source>
        <dbReference type="ARBA" id="ARBA00022598"/>
    </source>
</evidence>
<reference evidence="11 13" key="2">
    <citation type="submission" date="2023-03" db="EMBL/GenBank/DDBJ databases">
        <title>Bacillus Genome Sequencing.</title>
        <authorList>
            <person name="Dunlap C."/>
        </authorList>
    </citation>
    <scope>NUCLEOTIDE SEQUENCE [LARGE SCALE GENOMIC DNA]</scope>
    <source>
        <strain evidence="11 13">NRS-38</strain>
    </source>
</reference>
<accession>A0ABD5IQB6</accession>
<dbReference type="InterPro" id="IPR013650">
    <property type="entry name" value="ATP-grasp_succ-CoA_synth-type"/>
</dbReference>
<evidence type="ECO:0000313" key="13">
    <source>
        <dbReference type="Proteomes" id="UP001339962"/>
    </source>
</evidence>
<dbReference type="HAMAP" id="MF_00558">
    <property type="entry name" value="Succ_CoA_beta"/>
    <property type="match status" value="1"/>
</dbReference>
<keyword evidence="3 7" id="KW-0436">Ligase</keyword>
<feature type="binding site" evidence="7">
    <location>
        <position position="199"/>
    </location>
    <ligand>
        <name>Mg(2+)</name>
        <dbReference type="ChEBI" id="CHEBI:18420"/>
    </ligand>
</feature>
<dbReference type="InterPro" id="IPR005809">
    <property type="entry name" value="Succ_CoA_ligase-like_bsu"/>
</dbReference>
<dbReference type="Gene3D" id="3.30.1490.20">
    <property type="entry name" value="ATP-grasp fold, A domain"/>
    <property type="match status" value="1"/>
</dbReference>
<sequence length="386" mass="41809">MNIHEYQGKEILRSYGVAVPNGRVAFSVEEAVEAAKELGTSVCVVKAQIHAGGRGKAGGVKVAKSLEEVRTYASELLGKVLVTHQTGPEGKEVKRLLIEEGCDIKKEYYIGLVVDRATSRVVLMGSEEGGTEIEEVAAKTPEKIFKEYVDPAVGLQAFQARRLAFNINIPKELINQAVKFMMGLYQVFVEKDCSIAEINPLVVTGDGKVMALDAKLNFDSNALYRHKDVLEYRDLDEEDPKEVEASKFDLNYIALDGNIGCMVNGAGLAMATMDIIKYYGGEPANFLDVGGGATTEKVTEAFKIILSDPKVKGIFVNIFGGIMKCDVIATGIVEATKQVGLELPLVVRLEGTNVELGKKILEESGLNITAAESMADGAQKIVELVR</sequence>
<dbReference type="InterPro" id="IPR016102">
    <property type="entry name" value="Succinyl-CoA_synth-like"/>
</dbReference>
<comment type="caution">
    <text evidence="11">The sequence shown here is derived from an EMBL/GenBank/DDBJ whole genome shotgun (WGS) entry which is preliminary data.</text>
</comment>
<feature type="binding site" evidence="7">
    <location>
        <position position="102"/>
    </location>
    <ligand>
        <name>ATP</name>
        <dbReference type="ChEBI" id="CHEBI:30616"/>
    </ligand>
</feature>
<dbReference type="EMBL" id="JARTLI010000002">
    <property type="protein sequence ID" value="MED5050463.1"/>
    <property type="molecule type" value="Genomic_DNA"/>
</dbReference>
<keyword evidence="4 7" id="KW-0479">Metal-binding</keyword>
<dbReference type="GO" id="GO:0006099">
    <property type="term" value="P:tricarboxylic acid cycle"/>
    <property type="evidence" value="ECO:0007669"/>
    <property type="project" value="UniProtKB-UniRule"/>
</dbReference>
<evidence type="ECO:0000313" key="10">
    <source>
        <dbReference type="EMBL" id="MDE8563102.1"/>
    </source>
</evidence>
<keyword evidence="6 7" id="KW-0460">Magnesium</keyword>
<evidence type="ECO:0000256" key="2">
    <source>
        <dbReference type="ARBA" id="ARBA00022532"/>
    </source>
</evidence>
<evidence type="ECO:0000256" key="4">
    <source>
        <dbReference type="ARBA" id="ARBA00022723"/>
    </source>
</evidence>
<keyword evidence="2 7" id="KW-0816">Tricarboxylic acid cycle</keyword>
<comment type="catalytic activity">
    <reaction evidence="7">
        <text>GTP + succinate + CoA = succinyl-CoA + GDP + phosphate</text>
        <dbReference type="Rhea" id="RHEA:22120"/>
        <dbReference type="ChEBI" id="CHEBI:30031"/>
        <dbReference type="ChEBI" id="CHEBI:37565"/>
        <dbReference type="ChEBI" id="CHEBI:43474"/>
        <dbReference type="ChEBI" id="CHEBI:57287"/>
        <dbReference type="ChEBI" id="CHEBI:57292"/>
        <dbReference type="ChEBI" id="CHEBI:58189"/>
    </reaction>
</comment>
<dbReference type="PANTHER" id="PTHR11815">
    <property type="entry name" value="SUCCINYL-COA SYNTHETASE BETA CHAIN"/>
    <property type="match status" value="1"/>
</dbReference>
<dbReference type="InterPro" id="IPR011761">
    <property type="entry name" value="ATP-grasp"/>
</dbReference>
<feature type="binding site" evidence="7">
    <location>
        <position position="264"/>
    </location>
    <ligand>
        <name>substrate</name>
        <note>ligand shared with subunit alpha</note>
    </ligand>
</feature>
<feature type="binding site" evidence="7">
    <location>
        <position position="107"/>
    </location>
    <ligand>
        <name>ATP</name>
        <dbReference type="ChEBI" id="CHEBI:30616"/>
    </ligand>
</feature>
<dbReference type="InterPro" id="IPR017866">
    <property type="entry name" value="Succ-CoA_synthase_bsu_CS"/>
</dbReference>
<feature type="binding site" evidence="7">
    <location>
        <begin position="321"/>
        <end position="323"/>
    </location>
    <ligand>
        <name>substrate</name>
        <note>ligand shared with subunit alpha</note>
    </ligand>
</feature>
<dbReference type="NCBIfam" id="NF001913">
    <property type="entry name" value="PRK00696.1"/>
    <property type="match status" value="1"/>
</dbReference>
<keyword evidence="7 8" id="KW-0067">ATP-binding</keyword>
<reference evidence="10 12" key="1">
    <citation type="submission" date="2023-01" db="EMBL/GenBank/DDBJ databases">
        <title>Genome-based reclassification of Anoxybacillus geothermalis as a later heterotypic synonym of Anoxybacillus rupiensis.</title>
        <authorList>
            <person name="Inan Bektas K."/>
            <person name="Canakci S."/>
            <person name="Belduz A.A."/>
            <person name="Guler H.H."/>
        </authorList>
    </citation>
    <scope>NUCLEOTIDE SEQUENCE [LARGE SCALE GENOMIC DNA]</scope>
    <source>
        <strain evidence="10 12">DSM 17127</strain>
    </source>
</reference>
<evidence type="ECO:0000313" key="11">
    <source>
        <dbReference type="EMBL" id="MED5050463.1"/>
    </source>
</evidence>
<dbReference type="GO" id="GO:0004775">
    <property type="term" value="F:succinate-CoA ligase (ADP-forming) activity"/>
    <property type="evidence" value="ECO:0007669"/>
    <property type="project" value="UniProtKB-UniRule"/>
</dbReference>
<dbReference type="FunFam" id="3.30.1490.20:FF:000002">
    <property type="entry name" value="Succinate--CoA ligase [ADP-forming] subunit beta"/>
    <property type="match status" value="1"/>
</dbReference>
<comment type="cofactor">
    <cofactor evidence="7">
        <name>Mg(2+)</name>
        <dbReference type="ChEBI" id="CHEBI:18420"/>
    </cofactor>
    <text evidence="7">Binds 1 Mg(2+) ion per subunit.</text>
</comment>
<name>A0ABD5IQB6_9BACL</name>
<evidence type="ECO:0000256" key="8">
    <source>
        <dbReference type="PROSITE-ProRule" id="PRU00409"/>
    </source>
</evidence>
<comment type="subunit">
    <text evidence="7">Heterotetramer of two alpha and two beta subunits.</text>
</comment>
<dbReference type="FunFam" id="3.30.470.20:FF:000002">
    <property type="entry name" value="Succinate--CoA ligase [ADP-forming] subunit beta"/>
    <property type="match status" value="1"/>
</dbReference>
<dbReference type="Gene3D" id="3.40.50.261">
    <property type="entry name" value="Succinyl-CoA synthetase domains"/>
    <property type="match status" value="1"/>
</dbReference>
<dbReference type="FunFam" id="3.40.50.261:FF:000001">
    <property type="entry name" value="Succinate--CoA ligase [ADP-forming] subunit beta"/>
    <property type="match status" value="1"/>
</dbReference>
<dbReference type="RefSeq" id="WP_044746157.1">
    <property type="nucleotide sequence ID" value="NZ_JACIDF010000001.1"/>
</dbReference>
<dbReference type="Proteomes" id="UP001339962">
    <property type="component" value="Unassembled WGS sequence"/>
</dbReference>
<feature type="binding site" evidence="7">
    <location>
        <position position="46"/>
    </location>
    <ligand>
        <name>ATP</name>
        <dbReference type="ChEBI" id="CHEBI:30616"/>
    </ligand>
</feature>
<dbReference type="AlphaFoldDB" id="A0ABD5IQB6"/>
<protein>
    <recommendedName>
        <fullName evidence="7">Succinate--CoA ligase [ADP-forming] subunit beta</fullName>
        <ecNumber evidence="7">6.2.1.5</ecNumber>
    </recommendedName>
    <alternativeName>
        <fullName evidence="7">Succinyl-CoA synthetase subunit beta</fullName>
        <shortName evidence="7">SCS-beta</shortName>
    </alternativeName>
</protein>
<dbReference type="PANTHER" id="PTHR11815:SF10">
    <property type="entry name" value="SUCCINATE--COA LIGASE [GDP-FORMING] SUBUNIT BETA, MITOCHONDRIAL"/>
    <property type="match status" value="1"/>
</dbReference>
<dbReference type="Pfam" id="PF00549">
    <property type="entry name" value="Ligase_CoA"/>
    <property type="match status" value="1"/>
</dbReference>
<dbReference type="Proteomes" id="UP001213979">
    <property type="component" value="Unassembled WGS sequence"/>
</dbReference>
<dbReference type="Gene3D" id="3.30.470.20">
    <property type="entry name" value="ATP-grasp fold, B domain"/>
    <property type="match status" value="1"/>
</dbReference>
<evidence type="ECO:0000256" key="7">
    <source>
        <dbReference type="HAMAP-Rule" id="MF_00558"/>
    </source>
</evidence>
<comment type="similarity">
    <text evidence="1 7">Belongs to the succinate/malate CoA ligase beta subunit family.</text>
</comment>
<evidence type="ECO:0000313" key="12">
    <source>
        <dbReference type="Proteomes" id="UP001213979"/>
    </source>
</evidence>
<evidence type="ECO:0000256" key="6">
    <source>
        <dbReference type="ARBA" id="ARBA00022842"/>
    </source>
</evidence>
<dbReference type="PROSITE" id="PS50975">
    <property type="entry name" value="ATP_GRASP"/>
    <property type="match status" value="1"/>
</dbReference>
<proteinExistence type="inferred from homology"/>
<dbReference type="EMBL" id="JAQOTG010000002">
    <property type="protein sequence ID" value="MDE8563102.1"/>
    <property type="molecule type" value="Genomic_DNA"/>
</dbReference>
<dbReference type="SUPFAM" id="SSF52210">
    <property type="entry name" value="Succinyl-CoA synthetase domains"/>
    <property type="match status" value="1"/>
</dbReference>
<dbReference type="GO" id="GO:0000287">
    <property type="term" value="F:magnesium ion binding"/>
    <property type="evidence" value="ECO:0007669"/>
    <property type="project" value="UniProtKB-UniRule"/>
</dbReference>
<keyword evidence="12" id="KW-1185">Reference proteome</keyword>
<feature type="domain" description="ATP-grasp" evidence="9">
    <location>
        <begin position="9"/>
        <end position="227"/>
    </location>
</feature>
<dbReference type="GO" id="GO:0042709">
    <property type="term" value="C:succinate-CoA ligase complex"/>
    <property type="evidence" value="ECO:0007669"/>
    <property type="project" value="UniProtKB-ARBA"/>
</dbReference>
<comment type="function">
    <text evidence="7">Succinyl-CoA synthetase functions in the citric acid cycle (TCA), coupling the hydrolysis of succinyl-CoA to the synthesis of either ATP or GTP and thus represents the only step of substrate-level phosphorylation in the TCA. The beta subunit provides nucleotide specificity of the enzyme and binds the substrate succinate, while the binding sites for coenzyme A and phosphate are found in the alpha subunit.</text>
</comment>
<dbReference type="GO" id="GO:0005524">
    <property type="term" value="F:ATP binding"/>
    <property type="evidence" value="ECO:0007669"/>
    <property type="project" value="UniProtKB-UniRule"/>
</dbReference>
<dbReference type="Pfam" id="PF08442">
    <property type="entry name" value="ATP-grasp_2"/>
    <property type="match status" value="1"/>
</dbReference>
<comment type="catalytic activity">
    <reaction evidence="7">
        <text>succinate + ATP + CoA = succinyl-CoA + ADP + phosphate</text>
        <dbReference type="Rhea" id="RHEA:17661"/>
        <dbReference type="ChEBI" id="CHEBI:30031"/>
        <dbReference type="ChEBI" id="CHEBI:30616"/>
        <dbReference type="ChEBI" id="CHEBI:43474"/>
        <dbReference type="ChEBI" id="CHEBI:57287"/>
        <dbReference type="ChEBI" id="CHEBI:57292"/>
        <dbReference type="ChEBI" id="CHEBI:456216"/>
        <dbReference type="EC" id="6.2.1.5"/>
    </reaction>
</comment>
<dbReference type="PIRSF" id="PIRSF001554">
    <property type="entry name" value="SucCS_beta"/>
    <property type="match status" value="1"/>
</dbReference>
<dbReference type="InterPro" id="IPR013815">
    <property type="entry name" value="ATP_grasp_subdomain_1"/>
</dbReference>
<dbReference type="NCBIfam" id="TIGR01016">
    <property type="entry name" value="sucCoAbeta"/>
    <property type="match status" value="1"/>
</dbReference>
<evidence type="ECO:0000256" key="5">
    <source>
        <dbReference type="ARBA" id="ARBA00022741"/>
    </source>
</evidence>
<gene>
    <name evidence="7 11" type="primary">sucC</name>
    <name evidence="11" type="ORF">P9850_01085</name>
    <name evidence="10" type="ORF">PNH38_04285</name>
</gene>